<dbReference type="SUPFAM" id="SSF100950">
    <property type="entry name" value="NagB/RpiA/CoA transferase-like"/>
    <property type="match status" value="1"/>
</dbReference>
<evidence type="ECO:0000256" key="1">
    <source>
        <dbReference type="ARBA" id="ARBA00000644"/>
    </source>
</evidence>
<dbReference type="GO" id="GO:0005975">
    <property type="term" value="P:carbohydrate metabolic process"/>
    <property type="evidence" value="ECO:0007669"/>
    <property type="project" value="InterPro"/>
</dbReference>
<dbReference type="InterPro" id="IPR006148">
    <property type="entry name" value="Glc/Gal-6P_isomerase"/>
</dbReference>
<dbReference type="Proteomes" id="UP000023464">
    <property type="component" value="Unassembled WGS sequence"/>
</dbReference>
<keyword evidence="3 9" id="KW-0378">Hydrolase</keyword>
<dbReference type="PANTHER" id="PTHR11280:SF5">
    <property type="entry name" value="GLUCOSAMINE-6-PHOSPHATE ISOMERASE"/>
    <property type="match status" value="1"/>
</dbReference>
<keyword evidence="2 9" id="KW-0021">Allosteric enzyme</keyword>
<dbReference type="Pfam" id="PF01182">
    <property type="entry name" value="Glucosamine_iso"/>
    <property type="match status" value="1"/>
</dbReference>
<dbReference type="PROSITE" id="PS01161">
    <property type="entry name" value="GLC_GALNAC_ISOMERASE"/>
    <property type="match status" value="1"/>
</dbReference>
<dbReference type="GO" id="GO:0006046">
    <property type="term" value="P:N-acetylglucosamine catabolic process"/>
    <property type="evidence" value="ECO:0007669"/>
    <property type="project" value="UniProtKB-UniRule"/>
</dbReference>
<evidence type="ECO:0000313" key="12">
    <source>
        <dbReference type="Proteomes" id="UP000023464"/>
    </source>
</evidence>
<comment type="activity regulation">
    <text evidence="9">Allosterically activated by N-acetylglucosamine 6-phosphate (GlcNAc6P).</text>
</comment>
<comment type="pathway">
    <text evidence="6 9">Amino-sugar metabolism; N-acetylneuraminate degradation; D-fructose 6-phosphate from N-acetylneuraminate: step 5/5.</text>
</comment>
<comment type="function">
    <text evidence="5 9">Catalyzes the reversible isomerization-deamination of glucosamine 6-phosphate (GlcN6P) to form fructose 6-phosphate (Fru6P) and ammonium ion.</text>
</comment>
<comment type="subunit">
    <text evidence="8">Homohexamer; trimer of disulfide-linked dimers.</text>
</comment>
<dbReference type="AlphaFoldDB" id="A0A022PN18"/>
<proteinExistence type="inferred from homology"/>
<name>A0A022PN18_9GAMM</name>
<gene>
    <name evidence="9" type="primary">nagB</name>
    <name evidence="11" type="ORF">BA1DRAFT_01025</name>
</gene>
<dbReference type="FunFam" id="3.40.50.1360:FF:000002">
    <property type="entry name" value="Glucosamine-6-phosphate deaminase"/>
    <property type="match status" value="1"/>
</dbReference>
<dbReference type="RefSeq" id="WP_036776696.1">
    <property type="nucleotide sequence ID" value="NZ_CAWLTM010000104.1"/>
</dbReference>
<evidence type="ECO:0000256" key="3">
    <source>
        <dbReference type="ARBA" id="ARBA00022801"/>
    </source>
</evidence>
<feature type="site" description="Part of the allosteric site" evidence="9">
    <location>
        <position position="160"/>
    </location>
</feature>
<dbReference type="PANTHER" id="PTHR11280">
    <property type="entry name" value="GLUCOSAMINE-6-PHOSPHATE ISOMERASE"/>
    <property type="match status" value="1"/>
</dbReference>
<dbReference type="InterPro" id="IPR018321">
    <property type="entry name" value="Glucosamine6P_isomerase_CS"/>
</dbReference>
<feature type="active site" description="For ring-opening step" evidence="9">
    <location>
        <position position="148"/>
    </location>
</feature>
<feature type="site" description="Part of the allosteric site" evidence="9">
    <location>
        <position position="151"/>
    </location>
</feature>
<comment type="caution">
    <text evidence="9">Lacks conserved residue(s) required for the propagation of feature annotation.</text>
</comment>
<feature type="site" description="Part of the allosteric site" evidence="9">
    <location>
        <position position="161"/>
    </location>
</feature>
<protein>
    <recommendedName>
        <fullName evidence="9">Glucosamine-6-phosphate deaminase</fullName>
        <ecNumber evidence="9">3.5.99.6</ecNumber>
    </recommendedName>
    <alternativeName>
        <fullName evidence="9">GlcN6P deaminase</fullName>
        <shortName evidence="9">GNPDA</shortName>
    </alternativeName>
    <alternativeName>
        <fullName evidence="9">Glucosamine-6-phosphate isomerase</fullName>
    </alternativeName>
</protein>
<dbReference type="GO" id="GO:0042802">
    <property type="term" value="F:identical protein binding"/>
    <property type="evidence" value="ECO:0007669"/>
    <property type="project" value="TreeGrafter"/>
</dbReference>
<dbReference type="UniPathway" id="UPA00629">
    <property type="reaction ID" value="UER00684"/>
</dbReference>
<dbReference type="NCBIfam" id="TIGR00502">
    <property type="entry name" value="nagB"/>
    <property type="match status" value="1"/>
</dbReference>
<evidence type="ECO:0000256" key="7">
    <source>
        <dbReference type="ARBA" id="ARBA00061194"/>
    </source>
</evidence>
<accession>A0A022PN18</accession>
<dbReference type="EC" id="3.5.99.6" evidence="9"/>
<evidence type="ECO:0000256" key="9">
    <source>
        <dbReference type="HAMAP-Rule" id="MF_01241"/>
    </source>
</evidence>
<comment type="caution">
    <text evidence="11">The sequence shown here is derived from an EMBL/GenBank/DDBJ whole genome shotgun (WGS) entry which is preliminary data.</text>
</comment>
<dbReference type="GO" id="GO:0006043">
    <property type="term" value="P:glucosamine catabolic process"/>
    <property type="evidence" value="ECO:0007669"/>
    <property type="project" value="TreeGrafter"/>
</dbReference>
<keyword evidence="12" id="KW-1185">Reference proteome</keyword>
<feature type="domain" description="Glucosamine/galactosamine-6-phosphate isomerase" evidence="10">
    <location>
        <begin position="16"/>
        <end position="230"/>
    </location>
</feature>
<dbReference type="Gene3D" id="3.40.50.1360">
    <property type="match status" value="1"/>
</dbReference>
<comment type="catalytic activity">
    <reaction evidence="1 9">
        <text>alpha-D-glucosamine 6-phosphate + H2O = beta-D-fructose 6-phosphate + NH4(+)</text>
        <dbReference type="Rhea" id="RHEA:12172"/>
        <dbReference type="ChEBI" id="CHEBI:15377"/>
        <dbReference type="ChEBI" id="CHEBI:28938"/>
        <dbReference type="ChEBI" id="CHEBI:57634"/>
        <dbReference type="ChEBI" id="CHEBI:75989"/>
        <dbReference type="EC" id="3.5.99.6"/>
    </reaction>
</comment>
<dbReference type="GO" id="GO:0019262">
    <property type="term" value="P:N-acetylneuraminate catabolic process"/>
    <property type="evidence" value="ECO:0007669"/>
    <property type="project" value="UniProtKB-UniRule"/>
</dbReference>
<feature type="active site" description="Proton acceptor; for ring-opening step" evidence="9">
    <location>
        <position position="143"/>
    </location>
</feature>
<dbReference type="HAMAP" id="MF_01241">
    <property type="entry name" value="GlcN6P_deamin"/>
    <property type="match status" value="1"/>
</dbReference>
<sequence>MRLIPLTNASDVGKWSAHYIVSKINAFNPTAEHPFILGLPTGSTPLATYKELIILHNAGKVSFKHIVTFNMDEYVGIAENHPQSYHRFMHQNFFDHIDIPKENINLLNGNASDVEAECQRYEDKIKSYGQIHLFMGGVGNDGHIAFNEPASSLTSRTRIKTLTVETRTANSRFFDNDINQVPKYALTVGVGTLMDAEEIMILATGLNKAQAIQAAIEGNVNHMWTISCLQMHPKSIIVCDEPATMELKVKTVKYFHQLEADIIGEFASKN</sequence>
<dbReference type="PATRIC" id="fig|1393736.3.peg.1056"/>
<dbReference type="InterPro" id="IPR037171">
    <property type="entry name" value="NagB/RpiA_transferase-like"/>
</dbReference>
<evidence type="ECO:0000259" key="10">
    <source>
        <dbReference type="Pfam" id="PF01182"/>
    </source>
</evidence>
<comment type="similarity">
    <text evidence="7 9">Belongs to the glucosamine/galactosamine-6-phosphate isomerase family. NagB subfamily.</text>
</comment>
<evidence type="ECO:0000256" key="5">
    <source>
        <dbReference type="ARBA" id="ARBA00055188"/>
    </source>
</evidence>
<dbReference type="CDD" id="cd01399">
    <property type="entry name" value="GlcN6P_deaminase"/>
    <property type="match status" value="1"/>
</dbReference>
<evidence type="ECO:0000256" key="2">
    <source>
        <dbReference type="ARBA" id="ARBA00022533"/>
    </source>
</evidence>
<evidence type="ECO:0000256" key="6">
    <source>
        <dbReference type="ARBA" id="ARBA00060525"/>
    </source>
</evidence>
<dbReference type="EMBL" id="JFGV01000011">
    <property type="protein sequence ID" value="EYU16373.1"/>
    <property type="molecule type" value="Genomic_DNA"/>
</dbReference>
<evidence type="ECO:0000256" key="4">
    <source>
        <dbReference type="ARBA" id="ARBA00023277"/>
    </source>
</evidence>
<keyword evidence="4 9" id="KW-0119">Carbohydrate metabolism</keyword>
<feature type="site" description="Part of the allosteric site" evidence="9">
    <location>
        <position position="158"/>
    </location>
</feature>
<dbReference type="InterPro" id="IPR004547">
    <property type="entry name" value="Glucosamine6P_isomerase"/>
</dbReference>
<dbReference type="GO" id="GO:0004342">
    <property type="term" value="F:glucosamine-6-phosphate deaminase activity"/>
    <property type="evidence" value="ECO:0007669"/>
    <property type="project" value="UniProtKB-UniRule"/>
</dbReference>
<reference evidence="11 12" key="1">
    <citation type="submission" date="2014-03" db="EMBL/GenBank/DDBJ databases">
        <title>Draft Genome of Photorhabdus luminescens BA1, an Egyptian Isolate.</title>
        <authorList>
            <person name="Ghazal S."/>
            <person name="Hurst S.G.IV."/>
            <person name="Morris K."/>
            <person name="Thomas K."/>
            <person name="Tisa L.S."/>
        </authorList>
    </citation>
    <scope>NUCLEOTIDE SEQUENCE [LARGE SCALE GENOMIC DNA]</scope>
    <source>
        <strain evidence="11 12">BA1</strain>
    </source>
</reference>
<evidence type="ECO:0000313" key="11">
    <source>
        <dbReference type="EMBL" id="EYU16373.1"/>
    </source>
</evidence>
<organism evidence="11 12">
    <name type="scientific">Photorhabdus aegyptia</name>
    <dbReference type="NCBI Taxonomy" id="2805098"/>
    <lineage>
        <taxon>Bacteria</taxon>
        <taxon>Pseudomonadati</taxon>
        <taxon>Pseudomonadota</taxon>
        <taxon>Gammaproteobacteria</taxon>
        <taxon>Enterobacterales</taxon>
        <taxon>Morganellaceae</taxon>
        <taxon>Photorhabdus</taxon>
    </lineage>
</organism>
<feature type="active site" description="Proton acceptor; for enolization step" evidence="9">
    <location>
        <position position="72"/>
    </location>
</feature>
<evidence type="ECO:0000256" key="8">
    <source>
        <dbReference type="ARBA" id="ARBA00061825"/>
    </source>
</evidence>
<dbReference type="GO" id="GO:0005829">
    <property type="term" value="C:cytosol"/>
    <property type="evidence" value="ECO:0007669"/>
    <property type="project" value="UniProtKB-ARBA"/>
</dbReference>
<feature type="active site" description="For ring-opening step" evidence="9">
    <location>
        <position position="141"/>
    </location>
</feature>